<name>A0A0K2W404_MESPL</name>
<dbReference type="Proteomes" id="UP000182888">
    <property type="component" value="Unassembled WGS sequence"/>
</dbReference>
<dbReference type="EMBL" id="CCND01000023">
    <property type="protein sequence ID" value="CDX60574.1"/>
    <property type="molecule type" value="Genomic_DNA"/>
</dbReference>
<evidence type="ECO:0008006" key="3">
    <source>
        <dbReference type="Google" id="ProtNLM"/>
    </source>
</evidence>
<reference evidence="2" key="1">
    <citation type="submission" date="2014-08" db="EMBL/GenBank/DDBJ databases">
        <authorList>
            <person name="Edwards T."/>
        </authorList>
    </citation>
    <scope>NUCLEOTIDE SEQUENCE [LARGE SCALE GENOMIC DNA]</scope>
</reference>
<sequence>MSRYGSRSSFDLEWIERWARKVNDDRILPVIGRFFTSKFVLGFDDTEYLVDVRGGKIQKIAQGLTPNDMGVEFWLKAPSSAWSKFAQEIPPPMFNDIWAMAHPLHKQLIIEGNSLPFWQNLRALTRMLSLMRQV</sequence>
<evidence type="ECO:0000313" key="2">
    <source>
        <dbReference type="Proteomes" id="UP000182888"/>
    </source>
</evidence>
<dbReference type="AlphaFoldDB" id="A0A0K2W404"/>
<protein>
    <recommendedName>
        <fullName evidence="3">SCP2 domain-containing protein</fullName>
    </recommendedName>
</protein>
<organism evidence="1 2">
    <name type="scientific">Mesorhizobium plurifarium</name>
    <dbReference type="NCBI Taxonomy" id="69974"/>
    <lineage>
        <taxon>Bacteria</taxon>
        <taxon>Pseudomonadati</taxon>
        <taxon>Pseudomonadota</taxon>
        <taxon>Alphaproteobacteria</taxon>
        <taxon>Hyphomicrobiales</taxon>
        <taxon>Phyllobacteriaceae</taxon>
        <taxon>Mesorhizobium</taxon>
    </lineage>
</organism>
<proteinExistence type="predicted"/>
<gene>
    <name evidence="1" type="ORF">MPL1032_30334</name>
</gene>
<accession>A0A0K2W404</accession>
<evidence type="ECO:0000313" key="1">
    <source>
        <dbReference type="EMBL" id="CDX60574.1"/>
    </source>
</evidence>